<gene>
    <name evidence="3" type="ORF">CLAFUR5_08632</name>
</gene>
<dbReference type="Gene3D" id="3.30.300.30">
    <property type="match status" value="1"/>
</dbReference>
<dbReference type="PANTHER" id="PTHR24096">
    <property type="entry name" value="LONG-CHAIN-FATTY-ACID--COA LIGASE"/>
    <property type="match status" value="1"/>
</dbReference>
<dbReference type="Pfam" id="PF00501">
    <property type="entry name" value="AMP-binding"/>
    <property type="match status" value="1"/>
</dbReference>
<evidence type="ECO:0000313" key="4">
    <source>
        <dbReference type="Proteomes" id="UP000756132"/>
    </source>
</evidence>
<keyword evidence="3" id="KW-0436">Ligase</keyword>
<dbReference type="InterPro" id="IPR045851">
    <property type="entry name" value="AMP-bd_C_sf"/>
</dbReference>
<evidence type="ECO:0000259" key="2">
    <source>
        <dbReference type="Pfam" id="PF13193"/>
    </source>
</evidence>
<feature type="domain" description="AMP-dependent synthetase/ligase" evidence="1">
    <location>
        <begin position="20"/>
        <end position="384"/>
    </location>
</feature>
<feature type="domain" description="AMP-binding enzyme C-terminal" evidence="2">
    <location>
        <begin position="441"/>
        <end position="518"/>
    </location>
</feature>
<protein>
    <submittedName>
        <fullName evidence="3">Phenylacetyl-CoA ligase epaB</fullName>
    </submittedName>
</protein>
<dbReference type="AlphaFoldDB" id="A0A9Q8LDE2"/>
<dbReference type="OrthoDB" id="288590at2759"/>
<organism evidence="3 4">
    <name type="scientific">Passalora fulva</name>
    <name type="common">Tomato leaf mold</name>
    <name type="synonym">Cladosporium fulvum</name>
    <dbReference type="NCBI Taxonomy" id="5499"/>
    <lineage>
        <taxon>Eukaryota</taxon>
        <taxon>Fungi</taxon>
        <taxon>Dikarya</taxon>
        <taxon>Ascomycota</taxon>
        <taxon>Pezizomycotina</taxon>
        <taxon>Dothideomycetes</taxon>
        <taxon>Dothideomycetidae</taxon>
        <taxon>Mycosphaerellales</taxon>
        <taxon>Mycosphaerellaceae</taxon>
        <taxon>Fulvia</taxon>
    </lineage>
</organism>
<evidence type="ECO:0000313" key="3">
    <source>
        <dbReference type="EMBL" id="UJO15174.1"/>
    </source>
</evidence>
<name>A0A9Q8LDE2_PASFU</name>
<dbReference type="InterPro" id="IPR025110">
    <property type="entry name" value="AMP-bd_C"/>
</dbReference>
<evidence type="ECO:0000259" key="1">
    <source>
        <dbReference type="Pfam" id="PF00501"/>
    </source>
</evidence>
<dbReference type="KEGG" id="ffu:CLAFUR5_08632"/>
<dbReference type="RefSeq" id="XP_047759540.1">
    <property type="nucleotide sequence ID" value="XM_047907780.1"/>
</dbReference>
<dbReference type="Gene3D" id="3.40.50.12780">
    <property type="entry name" value="N-terminal domain of ligase-like"/>
    <property type="match status" value="1"/>
</dbReference>
<dbReference type="GO" id="GO:0016405">
    <property type="term" value="F:CoA-ligase activity"/>
    <property type="evidence" value="ECO:0007669"/>
    <property type="project" value="TreeGrafter"/>
</dbReference>
<dbReference type="GeneID" id="71988510"/>
<proteinExistence type="predicted"/>
<dbReference type="Pfam" id="PF13193">
    <property type="entry name" value="AMP-binding_C"/>
    <property type="match status" value="1"/>
</dbReference>
<reference evidence="3" key="2">
    <citation type="journal article" date="2022" name="Microb. Genom.">
        <title>A chromosome-scale genome assembly of the tomato pathogen Cladosporium fulvum reveals a compartmentalized genome architecture and the presence of a dispensable chromosome.</title>
        <authorList>
            <person name="Zaccaron A.Z."/>
            <person name="Chen L.H."/>
            <person name="Samaras A."/>
            <person name="Stergiopoulos I."/>
        </authorList>
    </citation>
    <scope>NUCLEOTIDE SEQUENCE</scope>
    <source>
        <strain evidence="3">Race5_Kim</strain>
    </source>
</reference>
<dbReference type="OMA" id="PCRQETV"/>
<dbReference type="GO" id="GO:0019748">
    <property type="term" value="P:secondary metabolic process"/>
    <property type="evidence" value="ECO:0007669"/>
    <property type="project" value="TreeGrafter"/>
</dbReference>
<dbReference type="Proteomes" id="UP000756132">
    <property type="component" value="Chromosome 3"/>
</dbReference>
<dbReference type="PANTHER" id="PTHR24096:SF265">
    <property type="entry name" value="ENZYME, PUTATIVE (AFU_ORTHOLOGUE AFUA_5G14270)-RELATED"/>
    <property type="match status" value="1"/>
</dbReference>
<reference evidence="3" key="1">
    <citation type="submission" date="2021-12" db="EMBL/GenBank/DDBJ databases">
        <authorList>
            <person name="Zaccaron A."/>
            <person name="Stergiopoulos I."/>
        </authorList>
    </citation>
    <scope>NUCLEOTIDE SEQUENCE</scope>
    <source>
        <strain evidence="3">Race5_Kim</strain>
    </source>
</reference>
<dbReference type="EMBL" id="CP090165">
    <property type="protein sequence ID" value="UJO15174.1"/>
    <property type="molecule type" value="Genomic_DNA"/>
</dbReference>
<sequence>MDFTSSILSHPPNDLESPIFIDADFPDRTICWREYASSVKRIAAGLQRLGLADGDCVALVSGNDIHYHILGHGVIAAGGVFAGINAAGKAGEIQASITSADVKWVFAEPDLLERGETAARNYGIPGSRILVFDAKPSAPYSGPLHKFSDLLQSNGSAWKPYAGAKEPKDRPCFRILTSGSTGLPKAAEVSHAIAVNRGPMFSDVSGSAAHANQRRCLHVVDMHHVSGISVSGAAALGKQITYISKQRDAVSTIDLIEKFEITTILLHPRLMEDMTEIVRSGKRDRAALRSLRSMTVGGSVVNGHTALAFKALLSDGAVVQAPYGSTEAGVVTTLPSGTPFIADHVGNVAPEAELLIAHEETLEPLGNDQDGEVCVRTKSMFSGYVNNKEATDSAFFTDAQGKVWHRTGDKGHFSTKHQQLTVTGRFKENFKVGQNEVCPEEVDSELMKHDAVKDVATTSTAGRRKQGDYEPIAYVVVPDPKVTGQELVDFVASRISSYKAPTGGVVFCERIPRTAFGKIQRRQLDTLQKQERSIGFVTLEAGLQ</sequence>
<dbReference type="SUPFAM" id="SSF56801">
    <property type="entry name" value="Acetyl-CoA synthetase-like"/>
    <property type="match status" value="1"/>
</dbReference>
<accession>A0A9Q8LDE2</accession>
<dbReference type="InterPro" id="IPR042099">
    <property type="entry name" value="ANL_N_sf"/>
</dbReference>
<dbReference type="InterPro" id="IPR000873">
    <property type="entry name" value="AMP-dep_synth/lig_dom"/>
</dbReference>
<keyword evidence="4" id="KW-1185">Reference proteome</keyword>